<dbReference type="PANTHER" id="PTHR34631:SF3">
    <property type="entry name" value="ISSOD12 TRANSPOSASE TNPA_ISSOD12"/>
    <property type="match status" value="1"/>
</dbReference>
<sequence>MVKHVFSMPLRDLQELISFVFKLVQLSLSCPHYSYISKRATTINITFKMKNKGSIQHLAIDFTELKVYGEEEWTVKKMVLMGNGKSGASYI</sequence>
<gene>
    <name evidence="2" type="ORF">BTN50_0281</name>
</gene>
<evidence type="ECO:0000313" key="2">
    <source>
        <dbReference type="EMBL" id="ATF08818.1"/>
    </source>
</evidence>
<proteinExistence type="predicted"/>
<evidence type="ECO:0000259" key="1">
    <source>
        <dbReference type="Pfam" id="PF13737"/>
    </source>
</evidence>
<dbReference type="PANTHER" id="PTHR34631">
    <property type="match status" value="1"/>
</dbReference>
<dbReference type="EMBL" id="CP020660">
    <property type="protein sequence ID" value="ATF08818.1"/>
    <property type="molecule type" value="Genomic_DNA"/>
</dbReference>
<dbReference type="Pfam" id="PF13737">
    <property type="entry name" value="DDE_Tnp_1_5"/>
    <property type="match status" value="1"/>
</dbReference>
<protein>
    <submittedName>
        <fullName evidence="2">Mobile element protein</fullName>
    </submittedName>
</protein>
<dbReference type="InterPro" id="IPR025668">
    <property type="entry name" value="Tnp_DDE_dom"/>
</dbReference>
<feature type="domain" description="Transposase DDE" evidence="1">
    <location>
        <begin position="1"/>
        <end position="70"/>
    </location>
</feature>
<keyword evidence="3" id="KW-1185">Reference proteome</keyword>
<accession>A0A291B745</accession>
<dbReference type="InterPro" id="IPR053172">
    <property type="entry name" value="Tn903_transposase"/>
</dbReference>
<dbReference type="Proteomes" id="UP000218160">
    <property type="component" value="Chromosome 1"/>
</dbReference>
<organism evidence="2 3">
    <name type="scientific">Candidatus Enterovibrio altilux</name>
    <dbReference type="NCBI Taxonomy" id="1927128"/>
    <lineage>
        <taxon>Bacteria</taxon>
        <taxon>Pseudomonadati</taxon>
        <taxon>Pseudomonadota</taxon>
        <taxon>Gammaproteobacteria</taxon>
        <taxon>Vibrionales</taxon>
        <taxon>Vibrionaceae</taxon>
        <taxon>Enterovibrio</taxon>
    </lineage>
</organism>
<reference evidence="3" key="1">
    <citation type="submission" date="2017-04" db="EMBL/GenBank/DDBJ databases">
        <title>Genome evolution of the luminous symbionts of deep sea anglerfish.</title>
        <authorList>
            <person name="Hendry T.A."/>
        </authorList>
    </citation>
    <scope>NUCLEOTIDE SEQUENCE [LARGE SCALE GENOMIC DNA]</scope>
</reference>
<name>A0A291B745_9GAMM</name>
<dbReference type="AlphaFoldDB" id="A0A291B745"/>
<evidence type="ECO:0000313" key="3">
    <source>
        <dbReference type="Proteomes" id="UP000218160"/>
    </source>
</evidence>
<dbReference type="KEGG" id="elux:BTN50_0281"/>